<keyword evidence="2" id="KW-0548">Nucleotidyltransferase</keyword>
<keyword evidence="7" id="KW-0863">Zinc-finger</keyword>
<dbReference type="Gene3D" id="2.40.70.10">
    <property type="entry name" value="Acid Proteases"/>
    <property type="match status" value="1"/>
</dbReference>
<evidence type="ECO:0000256" key="2">
    <source>
        <dbReference type="ARBA" id="ARBA00022695"/>
    </source>
</evidence>
<dbReference type="SUPFAM" id="SSF53098">
    <property type="entry name" value="Ribonuclease H-like"/>
    <property type="match status" value="1"/>
</dbReference>
<evidence type="ECO:0000256" key="6">
    <source>
        <dbReference type="ARBA" id="ARBA00022918"/>
    </source>
</evidence>
<dbReference type="PROSITE" id="PS50158">
    <property type="entry name" value="ZF_CCHC"/>
    <property type="match status" value="1"/>
</dbReference>
<evidence type="ECO:0000259" key="10">
    <source>
        <dbReference type="PROSITE" id="PS50175"/>
    </source>
</evidence>
<feature type="domain" description="Integrase catalytic" evidence="12">
    <location>
        <begin position="663"/>
        <end position="851"/>
    </location>
</feature>
<dbReference type="PANTHER" id="PTHR37984">
    <property type="entry name" value="PROTEIN CBG26694"/>
    <property type="match status" value="1"/>
</dbReference>
<dbReference type="SMART" id="SM00343">
    <property type="entry name" value="ZnF_C2HC"/>
    <property type="match status" value="2"/>
</dbReference>
<keyword evidence="5" id="KW-0378">Hydrolase</keyword>
<dbReference type="InterPro" id="IPR001584">
    <property type="entry name" value="Integrase_cat-core"/>
</dbReference>
<dbReference type="PANTHER" id="PTHR37984:SF5">
    <property type="entry name" value="PROTEIN NYNRIN-LIKE"/>
    <property type="match status" value="1"/>
</dbReference>
<feature type="compositionally biased region" description="Acidic residues" evidence="8">
    <location>
        <begin position="43"/>
        <end position="52"/>
    </location>
</feature>
<dbReference type="SUPFAM" id="SSF50630">
    <property type="entry name" value="Acid proteases"/>
    <property type="match status" value="1"/>
</dbReference>
<dbReference type="CDD" id="cd01647">
    <property type="entry name" value="RT_LTR"/>
    <property type="match status" value="1"/>
</dbReference>
<evidence type="ECO:0000256" key="8">
    <source>
        <dbReference type="SAM" id="MobiDB-lite"/>
    </source>
</evidence>
<dbReference type="Gene3D" id="1.10.720.30">
    <property type="entry name" value="SAP domain"/>
    <property type="match status" value="1"/>
</dbReference>
<dbReference type="PROSITE" id="PS50994">
    <property type="entry name" value="INTEGRASE"/>
    <property type="match status" value="1"/>
</dbReference>
<dbReference type="InterPro" id="IPR000477">
    <property type="entry name" value="RT_dom"/>
</dbReference>
<keyword evidence="7" id="KW-0862">Zinc</keyword>
<dbReference type="Pfam" id="PF00078">
    <property type="entry name" value="RVT_1"/>
    <property type="match status" value="1"/>
</dbReference>
<keyword evidence="1" id="KW-0808">Transferase</keyword>
<proteinExistence type="predicted"/>
<dbReference type="Gene3D" id="4.10.60.10">
    <property type="entry name" value="Zinc finger, CCHC-type"/>
    <property type="match status" value="1"/>
</dbReference>
<accession>A0ABM3VEU4</accession>
<dbReference type="InterPro" id="IPR018061">
    <property type="entry name" value="Retropepsins"/>
</dbReference>
<dbReference type="InterPro" id="IPR021109">
    <property type="entry name" value="Peptidase_aspartic_dom_sf"/>
</dbReference>
<feature type="region of interest" description="Disordered" evidence="8">
    <location>
        <begin position="100"/>
        <end position="125"/>
    </location>
</feature>
<dbReference type="CDD" id="cd00303">
    <property type="entry name" value="retropepsin_like"/>
    <property type="match status" value="1"/>
</dbReference>
<evidence type="ECO:0000256" key="7">
    <source>
        <dbReference type="PROSITE-ProRule" id="PRU00047"/>
    </source>
</evidence>
<gene>
    <name evidence="14" type="primary">LOC131805076</name>
</gene>
<evidence type="ECO:0000259" key="12">
    <source>
        <dbReference type="PROSITE" id="PS50994"/>
    </source>
</evidence>
<dbReference type="InterPro" id="IPR036397">
    <property type="entry name" value="RNaseH_sf"/>
</dbReference>
<dbReference type="Pfam" id="PF00098">
    <property type="entry name" value="zf-CCHC"/>
    <property type="match status" value="1"/>
</dbReference>
<keyword evidence="3" id="KW-0540">Nuclease</keyword>
<evidence type="ECO:0000259" key="9">
    <source>
        <dbReference type="PROSITE" id="PS50158"/>
    </source>
</evidence>
<dbReference type="SUPFAM" id="SSF56672">
    <property type="entry name" value="DNA/RNA polymerases"/>
    <property type="match status" value="1"/>
</dbReference>
<dbReference type="InterPro" id="IPR050951">
    <property type="entry name" value="Retrovirus_Pol_polyprotein"/>
</dbReference>
<dbReference type="PROSITE" id="PS50878">
    <property type="entry name" value="RT_POL"/>
    <property type="match status" value="1"/>
</dbReference>
<organism evidence="13 14">
    <name type="scientific">Musca domestica</name>
    <name type="common">House fly</name>
    <dbReference type="NCBI Taxonomy" id="7370"/>
    <lineage>
        <taxon>Eukaryota</taxon>
        <taxon>Metazoa</taxon>
        <taxon>Ecdysozoa</taxon>
        <taxon>Arthropoda</taxon>
        <taxon>Hexapoda</taxon>
        <taxon>Insecta</taxon>
        <taxon>Pterygota</taxon>
        <taxon>Neoptera</taxon>
        <taxon>Endopterygota</taxon>
        <taxon>Diptera</taxon>
        <taxon>Brachycera</taxon>
        <taxon>Muscomorpha</taxon>
        <taxon>Muscoidea</taxon>
        <taxon>Muscidae</taxon>
        <taxon>Musca</taxon>
    </lineage>
</organism>
<evidence type="ECO:0000313" key="14">
    <source>
        <dbReference type="RefSeq" id="XP_058984298.1"/>
    </source>
</evidence>
<keyword evidence="7" id="KW-0479">Metal-binding</keyword>
<evidence type="ECO:0000313" key="13">
    <source>
        <dbReference type="Proteomes" id="UP001652621"/>
    </source>
</evidence>
<dbReference type="PROSITE" id="PS50175">
    <property type="entry name" value="ASP_PROT_RETROV"/>
    <property type="match status" value="1"/>
</dbReference>
<dbReference type="Proteomes" id="UP001652621">
    <property type="component" value="Unplaced"/>
</dbReference>
<name>A0ABM3VEU4_MUSDO</name>
<feature type="region of interest" description="Disordered" evidence="8">
    <location>
        <begin position="43"/>
        <end position="64"/>
    </location>
</feature>
<sequence>MKVKISSLKVAELDKLLLARSLPRTGNKSEKIARLMACNGNDEVEVEDSESQEDFHGFDEAETGDDSLTSQMRELKDIMLTLARSVQQLTTLSTERAITSNAGLNSRDTEQQVPAEVISRQSGSGTSGCLKDYIVMIPDFDPIKGNVTSVQFIDKVETLQRLHGWSDETTLFAVHHKMSGVAKMWIDALPVVETWKEFRQQFLKDFPSRVSVADIHRELIARKRNSNESLVEYYYAMLAIGKRGSVDEASILSYIINGLNDSSLTRTLLAMNPQTCSELLRSLENLTIQTYARKQTKNDEDDKTASVSGGAPTKGVKCFNCNRFGHISTSCPQPLKKPKCSKCAKIGHDASQCKGKGTTVAAMTEASKDYCPPVMKDVTVNGKTYEGFVDTGSDFTLMRKAVVPEGCDMEVTSKRMKGFGGSIVEVVEMFEANVVIDEESLMTTIYVVPNDLMRYDVLLGRDVLCKKQTKLTIEHGVLKVKSTMPSTFNVGESLDEHQKEKLDQILSSFKDCFAETLEDLGRCKNTQMEISLSTDKPVVGKRYQVPFSQRQILSDIIDKLLRCCIIRPSDSPYAASVLLVKKANGESRMCTDYRALNEVTIKKQYSMPVVEEQLSLLSGNKYFTTLDMTSGYYQIHVKEESKKFTAFITPDGLYEYNVMPFGLTNAPMVFQEMITQIIRKLKHRRNIISYVDEVIIPSLTISEGLQVLEEFLTAIREEGLTLRPTKCSFLQESVSFLGHTVSANGIRPGEVMSIFGQPRRIVSDKGTAFTSKEFQQFVEYNGIQHVQTAVRTPRANGQAERINQTVLNALKCLVGDTKEWDTETTTIQWSINSQLNATTKFSPNDLIFNFSLRDVSYNRIIQAVGDEERENFDVRVIQQQAVANIQKQKEKWKARFDSRHSKPTQYKEGDLVVIDTVPQPTGESHKLDARYKGPYIVTKIIGNDRYLVEDLPDLSLKQRKYCGVMSTDHMKPWCYGDPSLEIEDKDESDDGSPRRDEESGEAELSTIKMSL</sequence>
<dbReference type="InterPro" id="IPR036875">
    <property type="entry name" value="Znf_CCHC_sf"/>
</dbReference>
<feature type="domain" description="CCHC-type" evidence="9">
    <location>
        <begin position="317"/>
        <end position="333"/>
    </location>
</feature>
<dbReference type="Gene3D" id="3.30.420.10">
    <property type="entry name" value="Ribonuclease H-like superfamily/Ribonuclease H"/>
    <property type="match status" value="1"/>
</dbReference>
<protein>
    <submittedName>
        <fullName evidence="14">Uncharacterized protein LOC131805076</fullName>
    </submittedName>
</protein>
<evidence type="ECO:0000256" key="1">
    <source>
        <dbReference type="ARBA" id="ARBA00022679"/>
    </source>
</evidence>
<dbReference type="Gene3D" id="3.30.70.270">
    <property type="match status" value="1"/>
</dbReference>
<dbReference type="InterPro" id="IPR043128">
    <property type="entry name" value="Rev_trsase/Diguanyl_cyclase"/>
</dbReference>
<evidence type="ECO:0000256" key="3">
    <source>
        <dbReference type="ARBA" id="ARBA00022722"/>
    </source>
</evidence>
<dbReference type="InterPro" id="IPR001995">
    <property type="entry name" value="Peptidase_A2_cat"/>
</dbReference>
<evidence type="ECO:0000256" key="4">
    <source>
        <dbReference type="ARBA" id="ARBA00022759"/>
    </source>
</evidence>
<dbReference type="InterPro" id="IPR001878">
    <property type="entry name" value="Znf_CCHC"/>
</dbReference>
<dbReference type="Gene3D" id="3.10.10.10">
    <property type="entry name" value="HIV Type 1 Reverse Transcriptase, subunit A, domain 1"/>
    <property type="match status" value="1"/>
</dbReference>
<dbReference type="SUPFAM" id="SSF57756">
    <property type="entry name" value="Retrovirus zinc finger-like domains"/>
    <property type="match status" value="1"/>
</dbReference>
<dbReference type="Pfam" id="PF00077">
    <property type="entry name" value="RVP"/>
    <property type="match status" value="1"/>
</dbReference>
<feature type="domain" description="Peptidase A2" evidence="10">
    <location>
        <begin position="385"/>
        <end position="463"/>
    </location>
</feature>
<evidence type="ECO:0000259" key="11">
    <source>
        <dbReference type="PROSITE" id="PS50878"/>
    </source>
</evidence>
<evidence type="ECO:0000256" key="5">
    <source>
        <dbReference type="ARBA" id="ARBA00022801"/>
    </source>
</evidence>
<reference evidence="14" key="1">
    <citation type="submission" date="2025-08" db="UniProtKB">
        <authorList>
            <consortium name="RefSeq"/>
        </authorList>
    </citation>
    <scope>IDENTIFICATION</scope>
    <source>
        <strain evidence="14">Aabys</strain>
        <tissue evidence="14">Whole body</tissue>
    </source>
</reference>
<keyword evidence="4" id="KW-0255">Endonuclease</keyword>
<keyword evidence="6" id="KW-0695">RNA-directed DNA polymerase</keyword>
<dbReference type="Pfam" id="PF03732">
    <property type="entry name" value="Retrotrans_gag"/>
    <property type="match status" value="1"/>
</dbReference>
<dbReference type="InterPro" id="IPR043502">
    <property type="entry name" value="DNA/RNA_pol_sf"/>
</dbReference>
<feature type="compositionally biased region" description="Acidic residues" evidence="8">
    <location>
        <begin position="980"/>
        <end position="990"/>
    </location>
</feature>
<dbReference type="RefSeq" id="XP_058984298.1">
    <property type="nucleotide sequence ID" value="XM_059128315.1"/>
</dbReference>
<dbReference type="InterPro" id="IPR005162">
    <property type="entry name" value="Retrotrans_gag_dom"/>
</dbReference>
<feature type="domain" description="Reverse transcriptase" evidence="11">
    <location>
        <begin position="561"/>
        <end position="741"/>
    </location>
</feature>
<feature type="region of interest" description="Disordered" evidence="8">
    <location>
        <begin position="977"/>
        <end position="1011"/>
    </location>
</feature>
<keyword evidence="13" id="KW-1185">Reference proteome</keyword>
<dbReference type="GeneID" id="131805076"/>
<dbReference type="InterPro" id="IPR012337">
    <property type="entry name" value="RNaseH-like_sf"/>
</dbReference>
<dbReference type="InterPro" id="IPR036361">
    <property type="entry name" value="SAP_dom_sf"/>
</dbReference>